<keyword evidence="3 10" id="KW-0863">Zinc-finger</keyword>
<dbReference type="PANTHER" id="PTHR31251">
    <property type="entry name" value="SQUAMOSA PROMOTER-BINDING-LIKE PROTEIN 4"/>
    <property type="match status" value="1"/>
</dbReference>
<evidence type="ECO:0000256" key="7">
    <source>
        <dbReference type="ARBA" id="ARBA00023163"/>
    </source>
</evidence>
<keyword evidence="8" id="KW-0539">Nucleus</keyword>
<dbReference type="InterPro" id="IPR004333">
    <property type="entry name" value="SBP_dom"/>
</dbReference>
<dbReference type="Gene3D" id="4.10.1100.10">
    <property type="entry name" value="Transcription factor, SBP-box domain"/>
    <property type="match status" value="1"/>
</dbReference>
<evidence type="ECO:0000256" key="8">
    <source>
        <dbReference type="ARBA" id="ARBA00023242"/>
    </source>
</evidence>
<dbReference type="FunFam" id="4.10.1100.10:FF:000001">
    <property type="entry name" value="Squamosa promoter-binding-like protein 14"/>
    <property type="match status" value="1"/>
</dbReference>
<dbReference type="GO" id="GO:0003677">
    <property type="term" value="F:DNA binding"/>
    <property type="evidence" value="ECO:0007669"/>
    <property type="project" value="UniProtKB-KW"/>
</dbReference>
<keyword evidence="4" id="KW-0862">Zinc</keyword>
<comment type="caution">
    <text evidence="13">The sequence shown here is derived from an EMBL/GenBank/DDBJ whole genome shotgun (WGS) entry which is preliminary data.</text>
</comment>
<dbReference type="Pfam" id="PF03110">
    <property type="entry name" value="SBP"/>
    <property type="match status" value="1"/>
</dbReference>
<dbReference type="PROSITE" id="PS51141">
    <property type="entry name" value="ZF_SBP"/>
    <property type="match status" value="1"/>
</dbReference>
<evidence type="ECO:0000256" key="6">
    <source>
        <dbReference type="ARBA" id="ARBA00023125"/>
    </source>
</evidence>
<gene>
    <name evidence="13" type="ORF">RJ639_033011</name>
</gene>
<dbReference type="SUPFAM" id="SSF103612">
    <property type="entry name" value="SBT domain"/>
    <property type="match status" value="1"/>
</dbReference>
<name>A0AA88WYJ0_9ASTE</name>
<keyword evidence="7" id="KW-0804">Transcription</keyword>
<feature type="domain" description="SBP-type" evidence="12">
    <location>
        <begin position="21"/>
        <end position="98"/>
    </location>
</feature>
<evidence type="ECO:0000256" key="2">
    <source>
        <dbReference type="ARBA" id="ARBA00022723"/>
    </source>
</evidence>
<protein>
    <recommendedName>
        <fullName evidence="12">SBP-type domain-containing protein</fullName>
    </recommendedName>
</protein>
<sequence length="324" mass="35247">MESSSSGSSKRAKAPGQIAHTVSCLVDGCNSDLSQCREYHRRHKVCEQHSKTAKVKIRGQEQRFCQQCSRFHSLGEFDEGKRSCRKRLDGHNRRRRKPQSDSVSRTTGLFLPGHQGTRLLSFGTSQILLNAAASSAWAGAAETENDVVQFNGHPPLNYIDPGSSFPVSSTHSYKGVSQFQFSRGTDHILPEASVCQQLLHPNSASGNDSGNSLKMFSGGLNRASNSDRALSLLSSAPSQSCSVGSSHVVQPEPVTLAPSSIHNLHFSGLSQCPFTREMESKPVVSDLDSIGRTYTTLHFQGMFQNEPEGSSASGDKKTLTYGWE</sequence>
<reference evidence="13" key="1">
    <citation type="submission" date="2022-12" db="EMBL/GenBank/DDBJ databases">
        <title>Draft genome assemblies for two species of Escallonia (Escalloniales).</title>
        <authorList>
            <person name="Chanderbali A."/>
            <person name="Dervinis C."/>
            <person name="Anghel I."/>
            <person name="Soltis D."/>
            <person name="Soltis P."/>
            <person name="Zapata F."/>
        </authorList>
    </citation>
    <scope>NUCLEOTIDE SEQUENCE</scope>
    <source>
        <strain evidence="13">UCBG64.0493</strain>
        <tissue evidence="13">Leaf</tissue>
    </source>
</reference>
<dbReference type="InterPro" id="IPR044817">
    <property type="entry name" value="SBP-like"/>
</dbReference>
<evidence type="ECO:0000313" key="13">
    <source>
        <dbReference type="EMBL" id="KAK3035874.1"/>
    </source>
</evidence>
<proteinExistence type="predicted"/>
<accession>A0AA88WYJ0</accession>
<comment type="subcellular location">
    <subcellularLocation>
        <location evidence="1">Nucleus</location>
    </subcellularLocation>
</comment>
<keyword evidence="2" id="KW-0479">Metal-binding</keyword>
<dbReference type="AlphaFoldDB" id="A0AA88WYJ0"/>
<dbReference type="InterPro" id="IPR036893">
    <property type="entry name" value="SBP_sf"/>
</dbReference>
<evidence type="ECO:0000256" key="5">
    <source>
        <dbReference type="ARBA" id="ARBA00023015"/>
    </source>
</evidence>
<evidence type="ECO:0000313" key="14">
    <source>
        <dbReference type="Proteomes" id="UP001188597"/>
    </source>
</evidence>
<comment type="function">
    <text evidence="9">Probable transcriptional factor. Binds to the promoter of the SQUAMOSA gene.</text>
</comment>
<organism evidence="13 14">
    <name type="scientific">Escallonia herrerae</name>
    <dbReference type="NCBI Taxonomy" id="1293975"/>
    <lineage>
        <taxon>Eukaryota</taxon>
        <taxon>Viridiplantae</taxon>
        <taxon>Streptophyta</taxon>
        <taxon>Embryophyta</taxon>
        <taxon>Tracheophyta</taxon>
        <taxon>Spermatophyta</taxon>
        <taxon>Magnoliopsida</taxon>
        <taxon>eudicotyledons</taxon>
        <taxon>Gunneridae</taxon>
        <taxon>Pentapetalae</taxon>
        <taxon>asterids</taxon>
        <taxon>campanulids</taxon>
        <taxon>Escalloniales</taxon>
        <taxon>Escalloniaceae</taxon>
        <taxon>Escallonia</taxon>
    </lineage>
</organism>
<evidence type="ECO:0000256" key="10">
    <source>
        <dbReference type="PROSITE-ProRule" id="PRU00470"/>
    </source>
</evidence>
<evidence type="ECO:0000256" key="9">
    <source>
        <dbReference type="ARBA" id="ARBA00056472"/>
    </source>
</evidence>
<keyword evidence="6" id="KW-0238">DNA-binding</keyword>
<dbReference type="PANTHER" id="PTHR31251:SF208">
    <property type="entry name" value="SQUAMOSA PROMOTER-BINDING-LIKE PROTEIN 18"/>
    <property type="match status" value="1"/>
</dbReference>
<keyword evidence="5" id="KW-0805">Transcription regulation</keyword>
<evidence type="ECO:0000256" key="4">
    <source>
        <dbReference type="ARBA" id="ARBA00022833"/>
    </source>
</evidence>
<dbReference type="EMBL" id="JAVXUP010000164">
    <property type="protein sequence ID" value="KAK3035874.1"/>
    <property type="molecule type" value="Genomic_DNA"/>
</dbReference>
<evidence type="ECO:0000256" key="3">
    <source>
        <dbReference type="ARBA" id="ARBA00022771"/>
    </source>
</evidence>
<dbReference type="GO" id="GO:0005634">
    <property type="term" value="C:nucleus"/>
    <property type="evidence" value="ECO:0007669"/>
    <property type="project" value="UniProtKB-SubCell"/>
</dbReference>
<evidence type="ECO:0000256" key="1">
    <source>
        <dbReference type="ARBA" id="ARBA00004123"/>
    </source>
</evidence>
<keyword evidence="14" id="KW-1185">Reference proteome</keyword>
<feature type="region of interest" description="Disordered" evidence="11">
    <location>
        <begin position="88"/>
        <end position="108"/>
    </location>
</feature>
<evidence type="ECO:0000259" key="12">
    <source>
        <dbReference type="PROSITE" id="PS51141"/>
    </source>
</evidence>
<dbReference type="Proteomes" id="UP001188597">
    <property type="component" value="Unassembled WGS sequence"/>
</dbReference>
<feature type="region of interest" description="Disordered" evidence="11">
    <location>
        <begin position="303"/>
        <end position="324"/>
    </location>
</feature>
<evidence type="ECO:0000256" key="11">
    <source>
        <dbReference type="SAM" id="MobiDB-lite"/>
    </source>
</evidence>
<dbReference type="GO" id="GO:0008270">
    <property type="term" value="F:zinc ion binding"/>
    <property type="evidence" value="ECO:0007669"/>
    <property type="project" value="UniProtKB-KW"/>
</dbReference>